<gene>
    <name evidence="2" type="ORF">IPJ38_22695</name>
</gene>
<dbReference type="Proteomes" id="UP000739411">
    <property type="component" value="Unassembled WGS sequence"/>
</dbReference>
<evidence type="ECO:0000259" key="1">
    <source>
        <dbReference type="PROSITE" id="PS50112"/>
    </source>
</evidence>
<comment type="caution">
    <text evidence="2">The sequence shown here is derived from an EMBL/GenBank/DDBJ whole genome shotgun (WGS) entry which is preliminary data.</text>
</comment>
<dbReference type="SUPFAM" id="SSF55785">
    <property type="entry name" value="PYP-like sensor domain (PAS domain)"/>
    <property type="match status" value="1"/>
</dbReference>
<dbReference type="Pfam" id="PF00989">
    <property type="entry name" value="PAS"/>
    <property type="match status" value="1"/>
</dbReference>
<dbReference type="NCBIfam" id="TIGR00229">
    <property type="entry name" value="sensory_box"/>
    <property type="match status" value="1"/>
</dbReference>
<dbReference type="EMBL" id="JADJMS010000052">
    <property type="protein sequence ID" value="MBK7417474.1"/>
    <property type="molecule type" value="Genomic_DNA"/>
</dbReference>
<protein>
    <submittedName>
        <fullName evidence="2">PAS domain S-box protein</fullName>
    </submittedName>
</protein>
<sequence>MFCEGWHTATFDWYGPGYFEPSPNGIANAVAGVAFKHSGEAILISDAQNNIVTVNPAFTELTGYEQEEAIGKNPRFLPLGVTRQKNMRRCGNRLLKKGFGKEKSGIVARMGDLSEVDVGVSNSR</sequence>
<dbReference type="AlphaFoldDB" id="A0A935K379"/>
<dbReference type="PROSITE" id="PS50112">
    <property type="entry name" value="PAS"/>
    <property type="match status" value="1"/>
</dbReference>
<dbReference type="SMART" id="SM00091">
    <property type="entry name" value="PAS"/>
    <property type="match status" value="1"/>
</dbReference>
<evidence type="ECO:0000313" key="3">
    <source>
        <dbReference type="Proteomes" id="UP000739411"/>
    </source>
</evidence>
<organism evidence="2 3">
    <name type="scientific">Candidatus Dechloromonas phosphorivorans</name>
    <dbReference type="NCBI Taxonomy" id="2899244"/>
    <lineage>
        <taxon>Bacteria</taxon>
        <taxon>Pseudomonadati</taxon>
        <taxon>Pseudomonadota</taxon>
        <taxon>Betaproteobacteria</taxon>
        <taxon>Rhodocyclales</taxon>
        <taxon>Azonexaceae</taxon>
        <taxon>Dechloromonas</taxon>
    </lineage>
</organism>
<accession>A0A935K379</accession>
<proteinExistence type="predicted"/>
<dbReference type="InterPro" id="IPR013767">
    <property type="entry name" value="PAS_fold"/>
</dbReference>
<name>A0A935K379_9RHOO</name>
<feature type="domain" description="PAS" evidence="1">
    <location>
        <begin position="42"/>
        <end position="73"/>
    </location>
</feature>
<dbReference type="GO" id="GO:0006355">
    <property type="term" value="P:regulation of DNA-templated transcription"/>
    <property type="evidence" value="ECO:0007669"/>
    <property type="project" value="InterPro"/>
</dbReference>
<dbReference type="CDD" id="cd00130">
    <property type="entry name" value="PAS"/>
    <property type="match status" value="1"/>
</dbReference>
<dbReference type="InterPro" id="IPR035965">
    <property type="entry name" value="PAS-like_dom_sf"/>
</dbReference>
<dbReference type="InterPro" id="IPR000014">
    <property type="entry name" value="PAS"/>
</dbReference>
<dbReference type="Gene3D" id="3.30.450.20">
    <property type="entry name" value="PAS domain"/>
    <property type="match status" value="1"/>
</dbReference>
<reference evidence="2 3" key="1">
    <citation type="submission" date="2020-10" db="EMBL/GenBank/DDBJ databases">
        <title>Connecting structure to function with the recovery of over 1000 high-quality activated sludge metagenome-assembled genomes encoding full-length rRNA genes using long-read sequencing.</title>
        <authorList>
            <person name="Singleton C.M."/>
            <person name="Petriglieri F."/>
            <person name="Kristensen J.M."/>
            <person name="Kirkegaard R.H."/>
            <person name="Michaelsen T.Y."/>
            <person name="Andersen M.H."/>
            <person name="Karst S.M."/>
            <person name="Dueholm M.S."/>
            <person name="Nielsen P.H."/>
            <person name="Albertsen M."/>
        </authorList>
    </citation>
    <scope>NUCLEOTIDE SEQUENCE [LARGE SCALE GENOMIC DNA]</scope>
    <source>
        <strain evidence="2">EsbW_18-Q3-R4-48_BATAC.463</strain>
    </source>
</reference>
<evidence type="ECO:0000313" key="2">
    <source>
        <dbReference type="EMBL" id="MBK7417474.1"/>
    </source>
</evidence>